<proteinExistence type="predicted"/>
<dbReference type="PROSITE" id="PS51257">
    <property type="entry name" value="PROKAR_LIPOPROTEIN"/>
    <property type="match status" value="1"/>
</dbReference>
<feature type="signal peptide" evidence="1">
    <location>
        <begin position="1"/>
        <end position="21"/>
    </location>
</feature>
<evidence type="ECO:0008006" key="4">
    <source>
        <dbReference type="Google" id="ProtNLM"/>
    </source>
</evidence>
<dbReference type="Proteomes" id="UP000812270">
    <property type="component" value="Unassembled WGS sequence"/>
</dbReference>
<gene>
    <name evidence="2" type="ORF">KTO63_09185</name>
</gene>
<accession>A0A9E2W4C5</accession>
<sequence>MKVSMLFLIVPVLVLSGCMNSASDKIREFIPGTYVRQIHNEYTNGSDTLMIKLQDESAGVYLIDKMVGYQKHIDGRTFPPKHETSQWTAVYDEKLHQLIVQNQGFIIVFDPAKNQLMSNRTLYDKITKK</sequence>
<dbReference type="RefSeq" id="WP_217790961.1">
    <property type="nucleotide sequence ID" value="NZ_JAHSPG010000004.1"/>
</dbReference>
<evidence type="ECO:0000256" key="1">
    <source>
        <dbReference type="SAM" id="SignalP"/>
    </source>
</evidence>
<dbReference type="EMBL" id="JAHSPG010000004">
    <property type="protein sequence ID" value="MBV4357318.1"/>
    <property type="molecule type" value="Genomic_DNA"/>
</dbReference>
<organism evidence="2 3">
    <name type="scientific">Pinibacter aurantiacus</name>
    <dbReference type="NCBI Taxonomy" id="2851599"/>
    <lineage>
        <taxon>Bacteria</taxon>
        <taxon>Pseudomonadati</taxon>
        <taxon>Bacteroidota</taxon>
        <taxon>Chitinophagia</taxon>
        <taxon>Chitinophagales</taxon>
        <taxon>Chitinophagaceae</taxon>
        <taxon>Pinibacter</taxon>
    </lineage>
</organism>
<feature type="chain" id="PRO_5039227640" description="Lipoprotein" evidence="1">
    <location>
        <begin position="22"/>
        <end position="129"/>
    </location>
</feature>
<protein>
    <recommendedName>
        <fullName evidence="4">Lipoprotein</fullName>
    </recommendedName>
</protein>
<keyword evidence="3" id="KW-1185">Reference proteome</keyword>
<evidence type="ECO:0000313" key="2">
    <source>
        <dbReference type="EMBL" id="MBV4357318.1"/>
    </source>
</evidence>
<name>A0A9E2W4C5_9BACT</name>
<comment type="caution">
    <text evidence="2">The sequence shown here is derived from an EMBL/GenBank/DDBJ whole genome shotgun (WGS) entry which is preliminary data.</text>
</comment>
<reference evidence="2" key="1">
    <citation type="submission" date="2021-06" db="EMBL/GenBank/DDBJ databases">
        <authorList>
            <person name="Huq M.A."/>
        </authorList>
    </citation>
    <scope>NUCLEOTIDE SEQUENCE</scope>
    <source>
        <strain evidence="2">MAH-26</strain>
    </source>
</reference>
<keyword evidence="1" id="KW-0732">Signal</keyword>
<evidence type="ECO:0000313" key="3">
    <source>
        <dbReference type="Proteomes" id="UP000812270"/>
    </source>
</evidence>
<dbReference type="AlphaFoldDB" id="A0A9E2W4C5"/>